<proteinExistence type="predicted"/>
<evidence type="ECO:0000313" key="2">
    <source>
        <dbReference type="EMBL" id="OHA28848.1"/>
    </source>
</evidence>
<dbReference type="AlphaFoldDB" id="A0A1G2MYD6"/>
<reference evidence="2 3" key="1">
    <citation type="journal article" date="2016" name="Nat. Commun.">
        <title>Thousands of microbial genomes shed light on interconnected biogeochemical processes in an aquifer system.</title>
        <authorList>
            <person name="Anantharaman K."/>
            <person name="Brown C.T."/>
            <person name="Hug L.A."/>
            <person name="Sharon I."/>
            <person name="Castelle C.J."/>
            <person name="Probst A.J."/>
            <person name="Thomas B.C."/>
            <person name="Singh A."/>
            <person name="Wilkins M.J."/>
            <person name="Karaoz U."/>
            <person name="Brodie E.L."/>
            <person name="Williams K.H."/>
            <person name="Hubbard S.S."/>
            <person name="Banfield J.F."/>
        </authorList>
    </citation>
    <scope>NUCLEOTIDE SEQUENCE [LARGE SCALE GENOMIC DNA]</scope>
</reference>
<organism evidence="2 3">
    <name type="scientific">Candidatus Taylorbacteria bacterium RIFCSPHIGHO2_12_FULL_45_16</name>
    <dbReference type="NCBI Taxonomy" id="1802315"/>
    <lineage>
        <taxon>Bacteria</taxon>
        <taxon>Candidatus Tayloriibacteriota</taxon>
    </lineage>
</organism>
<dbReference type="Pfam" id="PF19617">
    <property type="entry name" value="DUF6122"/>
    <property type="match status" value="1"/>
</dbReference>
<evidence type="ECO:0000313" key="3">
    <source>
        <dbReference type="Proteomes" id="UP000178089"/>
    </source>
</evidence>
<protein>
    <recommendedName>
        <fullName evidence="4">Metal-dependent hydrolase</fullName>
    </recommendedName>
</protein>
<dbReference type="EMBL" id="MHRT01000007">
    <property type="protein sequence ID" value="OHA28848.1"/>
    <property type="molecule type" value="Genomic_DNA"/>
</dbReference>
<name>A0A1G2MYD6_9BACT</name>
<accession>A0A1G2MYD6</accession>
<sequence length="99" mass="11701">MATNLAVFLILSNIPGIEANYYDLALIISSNLVDLDHLFSRPIYHPKRNPFKTHFLHKKWMYMIALSFILFFVRPVMFLGVGLLLHFLLDYIYIKREKV</sequence>
<dbReference type="STRING" id="1802315.A3F51_02245"/>
<keyword evidence="1" id="KW-0472">Membrane</keyword>
<keyword evidence="1" id="KW-1133">Transmembrane helix</keyword>
<feature type="transmembrane region" description="Helical" evidence="1">
    <location>
        <begin position="60"/>
        <end position="89"/>
    </location>
</feature>
<dbReference type="Proteomes" id="UP000178089">
    <property type="component" value="Unassembled WGS sequence"/>
</dbReference>
<keyword evidence="1" id="KW-0812">Transmembrane</keyword>
<dbReference type="InterPro" id="IPR046125">
    <property type="entry name" value="DUF6122"/>
</dbReference>
<evidence type="ECO:0000256" key="1">
    <source>
        <dbReference type="SAM" id="Phobius"/>
    </source>
</evidence>
<gene>
    <name evidence="2" type="ORF">A3F51_02245</name>
</gene>
<evidence type="ECO:0008006" key="4">
    <source>
        <dbReference type="Google" id="ProtNLM"/>
    </source>
</evidence>
<comment type="caution">
    <text evidence="2">The sequence shown here is derived from an EMBL/GenBank/DDBJ whole genome shotgun (WGS) entry which is preliminary data.</text>
</comment>